<evidence type="ECO:0000256" key="3">
    <source>
        <dbReference type="ARBA" id="ARBA00022475"/>
    </source>
</evidence>
<evidence type="ECO:0000256" key="5">
    <source>
        <dbReference type="ARBA" id="ARBA00022989"/>
    </source>
</evidence>
<comment type="similarity">
    <text evidence="2">Belongs to the UPF0126 family.</text>
</comment>
<feature type="domain" description="Glycine transporter" evidence="7">
    <location>
        <begin position="106"/>
        <end position="178"/>
    </location>
</feature>
<evidence type="ECO:0000256" key="1">
    <source>
        <dbReference type="ARBA" id="ARBA00004651"/>
    </source>
</evidence>
<name>A0A4Y8WN08_9PORP</name>
<evidence type="ECO:0000313" key="9">
    <source>
        <dbReference type="Proteomes" id="UP000297225"/>
    </source>
</evidence>
<keyword evidence="9" id="KW-1185">Reference proteome</keyword>
<dbReference type="PANTHER" id="PTHR30506:SF3">
    <property type="entry name" value="UPF0126 INNER MEMBRANE PROTEIN YADS-RELATED"/>
    <property type="match status" value="1"/>
</dbReference>
<dbReference type="GeneID" id="66797886"/>
<proteinExistence type="inferred from homology"/>
<accession>A0A4Y8WN08</accession>
<evidence type="ECO:0000313" key="8">
    <source>
        <dbReference type="EMBL" id="TFH94534.1"/>
    </source>
</evidence>
<dbReference type="GO" id="GO:0005886">
    <property type="term" value="C:plasma membrane"/>
    <property type="evidence" value="ECO:0007669"/>
    <property type="project" value="UniProtKB-SubCell"/>
</dbReference>
<keyword evidence="4" id="KW-0812">Transmembrane</keyword>
<keyword evidence="6" id="KW-0472">Membrane</keyword>
<evidence type="ECO:0000259" key="7">
    <source>
        <dbReference type="Pfam" id="PF03458"/>
    </source>
</evidence>
<dbReference type="Proteomes" id="UP000297225">
    <property type="component" value="Unassembled WGS sequence"/>
</dbReference>
<keyword evidence="3" id="KW-1003">Cell membrane</keyword>
<dbReference type="OrthoDB" id="9791874at2"/>
<keyword evidence="5" id="KW-1133">Transmembrane helix</keyword>
<gene>
    <name evidence="8" type="ORF">E4P47_07075</name>
</gene>
<dbReference type="STRING" id="1122973.GCA_000379925_01109"/>
<sequence>MDKIISFEWWELLNEESITLILDYIGTFAFAISGIRLASGQNIDLFGAYVIGMLTAVGGGTIRDLLLGLTPFWLTTPSYVLITLISLLAVIAFRKHLVKIHEQLFLYDAIGLGFFSIVGMEKAIMIGFPFWVALMMGVITGSFGGLLRDVSMNQVPLIFRKDIYAMASVAGGLVFGLLDAIGIQHILVQIISVFVVIATRMVCVKYHISLPVLKGTD</sequence>
<feature type="domain" description="Glycine transporter" evidence="7">
    <location>
        <begin position="21"/>
        <end position="94"/>
    </location>
</feature>
<evidence type="ECO:0000256" key="6">
    <source>
        <dbReference type="ARBA" id="ARBA00023136"/>
    </source>
</evidence>
<dbReference type="EMBL" id="SPNC01000111">
    <property type="protein sequence ID" value="TFH94534.1"/>
    <property type="molecule type" value="Genomic_DNA"/>
</dbReference>
<protein>
    <submittedName>
        <fullName evidence="8">Trimeric intracellular cation channel family protein</fullName>
    </submittedName>
</protein>
<dbReference type="InterPro" id="IPR005115">
    <property type="entry name" value="Gly_transporter"/>
</dbReference>
<reference evidence="8 9" key="1">
    <citation type="submission" date="2019-03" db="EMBL/GenBank/DDBJ databases">
        <title>Porphyromonas levii Isolated from the Uterus of Dairy Cows.</title>
        <authorList>
            <person name="Francis A.M."/>
        </authorList>
    </citation>
    <scope>NUCLEOTIDE SEQUENCE [LARGE SCALE GENOMIC DNA]</scope>
    <source>
        <strain evidence="8 9">AF5678</strain>
    </source>
</reference>
<dbReference type="RefSeq" id="WP_018358356.1">
    <property type="nucleotide sequence ID" value="NZ_CP197400.1"/>
</dbReference>
<dbReference type="AlphaFoldDB" id="A0A4Y8WN08"/>
<dbReference type="PANTHER" id="PTHR30506">
    <property type="entry name" value="INNER MEMBRANE PROTEIN"/>
    <property type="match status" value="1"/>
</dbReference>
<dbReference type="Pfam" id="PF03458">
    <property type="entry name" value="Gly_transporter"/>
    <property type="match status" value="2"/>
</dbReference>
<comment type="caution">
    <text evidence="8">The sequence shown here is derived from an EMBL/GenBank/DDBJ whole genome shotgun (WGS) entry which is preliminary data.</text>
</comment>
<evidence type="ECO:0000256" key="4">
    <source>
        <dbReference type="ARBA" id="ARBA00022692"/>
    </source>
</evidence>
<organism evidence="8 9">
    <name type="scientific">Porphyromonas levii</name>
    <dbReference type="NCBI Taxonomy" id="28114"/>
    <lineage>
        <taxon>Bacteria</taxon>
        <taxon>Pseudomonadati</taxon>
        <taxon>Bacteroidota</taxon>
        <taxon>Bacteroidia</taxon>
        <taxon>Bacteroidales</taxon>
        <taxon>Porphyromonadaceae</taxon>
        <taxon>Porphyromonas</taxon>
    </lineage>
</organism>
<comment type="subcellular location">
    <subcellularLocation>
        <location evidence="1">Cell membrane</location>
        <topology evidence="1">Multi-pass membrane protein</topology>
    </subcellularLocation>
</comment>
<evidence type="ECO:0000256" key="2">
    <source>
        <dbReference type="ARBA" id="ARBA00008193"/>
    </source>
</evidence>